<dbReference type="OrthoDB" id="5702716at2"/>
<dbReference type="GO" id="GO:0005886">
    <property type="term" value="C:plasma membrane"/>
    <property type="evidence" value="ECO:0007669"/>
    <property type="project" value="UniProtKB-SubCell"/>
</dbReference>
<gene>
    <name evidence="7" type="ORF">SAMN06297229_0051</name>
</gene>
<dbReference type="Pfam" id="PF03899">
    <property type="entry name" value="ATP-synt_I"/>
    <property type="match status" value="1"/>
</dbReference>
<dbReference type="InterPro" id="IPR005598">
    <property type="entry name" value="ATP_synth_I"/>
</dbReference>
<evidence type="ECO:0000256" key="4">
    <source>
        <dbReference type="ARBA" id="ARBA00022989"/>
    </source>
</evidence>
<sequence>MVTALNSTGKTLAKRLLLTQTGIVMLVAVGVSLGLSLLHGLGVIAGGLAIIIPTAVFAWRAFAYSGARSAQQIVKSFFAGEALKMVLMTIILAAILGLSGLPKGAVFAGFIVALAVQWLAPVLFLKST</sequence>
<keyword evidence="4 6" id="KW-1133">Transmembrane helix</keyword>
<name>A0A1Y6EBR4_9GAMM</name>
<comment type="subcellular location">
    <subcellularLocation>
        <location evidence="1">Cell membrane</location>
        <topology evidence="1">Multi-pass membrane protein</topology>
    </subcellularLocation>
</comment>
<feature type="transmembrane region" description="Helical" evidence="6">
    <location>
        <begin position="41"/>
        <end position="62"/>
    </location>
</feature>
<protein>
    <submittedName>
        <fullName evidence="7">ATP synthase protein I</fullName>
    </submittedName>
</protein>
<reference evidence="8" key="1">
    <citation type="submission" date="2017-04" db="EMBL/GenBank/DDBJ databases">
        <authorList>
            <person name="Varghese N."/>
            <person name="Submissions S."/>
        </authorList>
    </citation>
    <scope>NUCLEOTIDE SEQUENCE [LARGE SCALE GENOMIC DNA]</scope>
</reference>
<dbReference type="EMBL" id="FXWH01000001">
    <property type="protein sequence ID" value="SMQ58052.1"/>
    <property type="molecule type" value="Genomic_DNA"/>
</dbReference>
<proteinExistence type="predicted"/>
<keyword evidence="8" id="KW-1185">Reference proteome</keyword>
<keyword evidence="3 6" id="KW-0812">Transmembrane</keyword>
<evidence type="ECO:0000256" key="6">
    <source>
        <dbReference type="SAM" id="Phobius"/>
    </source>
</evidence>
<dbReference type="AlphaFoldDB" id="A0A1Y6EBR4"/>
<feature type="transmembrane region" description="Helical" evidence="6">
    <location>
        <begin position="105"/>
        <end position="125"/>
    </location>
</feature>
<feature type="transmembrane region" description="Helical" evidence="6">
    <location>
        <begin position="16"/>
        <end position="35"/>
    </location>
</feature>
<evidence type="ECO:0000256" key="1">
    <source>
        <dbReference type="ARBA" id="ARBA00004651"/>
    </source>
</evidence>
<accession>A0A1Y6EBR4</accession>
<feature type="transmembrane region" description="Helical" evidence="6">
    <location>
        <begin position="82"/>
        <end position="99"/>
    </location>
</feature>
<keyword evidence="5 6" id="KW-0472">Membrane</keyword>
<evidence type="ECO:0000256" key="3">
    <source>
        <dbReference type="ARBA" id="ARBA00022692"/>
    </source>
</evidence>
<dbReference type="RefSeq" id="WP_086433264.1">
    <property type="nucleotide sequence ID" value="NZ_FXWH01000001.1"/>
</dbReference>
<evidence type="ECO:0000256" key="2">
    <source>
        <dbReference type="ARBA" id="ARBA00022475"/>
    </source>
</evidence>
<evidence type="ECO:0000313" key="7">
    <source>
        <dbReference type="EMBL" id="SMQ58052.1"/>
    </source>
</evidence>
<dbReference type="Proteomes" id="UP000194450">
    <property type="component" value="Unassembled WGS sequence"/>
</dbReference>
<evidence type="ECO:0000256" key="5">
    <source>
        <dbReference type="ARBA" id="ARBA00023136"/>
    </source>
</evidence>
<keyword evidence="2" id="KW-1003">Cell membrane</keyword>
<evidence type="ECO:0000313" key="8">
    <source>
        <dbReference type="Proteomes" id="UP000194450"/>
    </source>
</evidence>
<organism evidence="7 8">
    <name type="scientific">Pseudidiomarina planktonica</name>
    <dbReference type="NCBI Taxonomy" id="1323738"/>
    <lineage>
        <taxon>Bacteria</taxon>
        <taxon>Pseudomonadati</taxon>
        <taxon>Pseudomonadota</taxon>
        <taxon>Gammaproteobacteria</taxon>
        <taxon>Alteromonadales</taxon>
        <taxon>Idiomarinaceae</taxon>
        <taxon>Pseudidiomarina</taxon>
    </lineage>
</organism>